<name>A0A1R3FVG7_9ROSI</name>
<sequence length="46" mass="5088">MEGLSFGAACVQGGIWMERCVESGCCVNCVCEERIMWRMGRAVESL</sequence>
<keyword evidence="2" id="KW-1185">Reference proteome</keyword>
<dbReference type="AlphaFoldDB" id="A0A1R3FVG7"/>
<dbReference type="EMBL" id="AWUE01024796">
    <property type="protein sequence ID" value="OMO49730.1"/>
    <property type="molecule type" value="Genomic_DNA"/>
</dbReference>
<gene>
    <name evidence="1" type="ORF">COLO4_38424</name>
</gene>
<protein>
    <submittedName>
        <fullName evidence="1">Uncharacterized protein</fullName>
    </submittedName>
</protein>
<organism evidence="1 2">
    <name type="scientific">Corchorus olitorius</name>
    <dbReference type="NCBI Taxonomy" id="93759"/>
    <lineage>
        <taxon>Eukaryota</taxon>
        <taxon>Viridiplantae</taxon>
        <taxon>Streptophyta</taxon>
        <taxon>Embryophyta</taxon>
        <taxon>Tracheophyta</taxon>
        <taxon>Spermatophyta</taxon>
        <taxon>Magnoliopsida</taxon>
        <taxon>eudicotyledons</taxon>
        <taxon>Gunneridae</taxon>
        <taxon>Pentapetalae</taxon>
        <taxon>rosids</taxon>
        <taxon>malvids</taxon>
        <taxon>Malvales</taxon>
        <taxon>Malvaceae</taxon>
        <taxon>Grewioideae</taxon>
        <taxon>Apeibeae</taxon>
        <taxon>Corchorus</taxon>
    </lineage>
</organism>
<proteinExistence type="predicted"/>
<dbReference type="Proteomes" id="UP000187203">
    <property type="component" value="Unassembled WGS sequence"/>
</dbReference>
<comment type="caution">
    <text evidence="1">The sequence shown here is derived from an EMBL/GenBank/DDBJ whole genome shotgun (WGS) entry which is preliminary data.</text>
</comment>
<evidence type="ECO:0000313" key="2">
    <source>
        <dbReference type="Proteomes" id="UP000187203"/>
    </source>
</evidence>
<evidence type="ECO:0000313" key="1">
    <source>
        <dbReference type="EMBL" id="OMO49730.1"/>
    </source>
</evidence>
<accession>A0A1R3FVG7</accession>
<reference evidence="2" key="1">
    <citation type="submission" date="2013-09" db="EMBL/GenBank/DDBJ databases">
        <title>Corchorus olitorius genome sequencing.</title>
        <authorList>
            <person name="Alam M."/>
            <person name="Haque M.S."/>
            <person name="Islam M.S."/>
            <person name="Emdad E.M."/>
            <person name="Islam M.M."/>
            <person name="Ahmed B."/>
            <person name="Halim A."/>
            <person name="Hossen Q.M.M."/>
            <person name="Hossain M.Z."/>
            <person name="Ahmed R."/>
            <person name="Khan M.M."/>
            <person name="Islam R."/>
            <person name="Rashid M.M."/>
            <person name="Khan S.A."/>
            <person name="Rahman M.S."/>
            <person name="Alam M."/>
            <person name="Yahiya A.S."/>
            <person name="Khan M.S."/>
            <person name="Azam M.S."/>
            <person name="Haque T."/>
            <person name="Lashkar M.Z.H."/>
            <person name="Akhand A.I."/>
            <person name="Morshed G."/>
            <person name="Roy S."/>
            <person name="Uddin K.S."/>
            <person name="Rabeya T."/>
            <person name="Hossain A.S."/>
            <person name="Chowdhury A."/>
            <person name="Snigdha A.R."/>
            <person name="Mortoza M.S."/>
            <person name="Matin S.A."/>
            <person name="Hoque S.M.E."/>
            <person name="Islam M.K."/>
            <person name="Roy D.K."/>
            <person name="Haider R."/>
            <person name="Moosa M.M."/>
            <person name="Elias S.M."/>
            <person name="Hasan A.M."/>
            <person name="Jahan S."/>
            <person name="Shafiuddin M."/>
            <person name="Mahmood N."/>
            <person name="Shommy N.S."/>
        </authorList>
    </citation>
    <scope>NUCLEOTIDE SEQUENCE [LARGE SCALE GENOMIC DNA]</scope>
    <source>
        <strain evidence="2">cv. O-4</strain>
    </source>
</reference>